<dbReference type="PANTHER" id="PTHR44191:SF62">
    <property type="entry name" value="OS04G0341900 PROTEIN"/>
    <property type="match status" value="1"/>
</dbReference>
<reference evidence="5" key="1">
    <citation type="submission" date="2022-02" db="EMBL/GenBank/DDBJ databases">
        <authorList>
            <person name="Henning P.M."/>
            <person name="McCubbin A.G."/>
            <person name="Shore J.S."/>
        </authorList>
    </citation>
    <scope>NUCLEOTIDE SEQUENCE</scope>
    <source>
        <strain evidence="5">F60SS</strain>
        <tissue evidence="5">Leaves</tissue>
    </source>
</reference>
<dbReference type="Proteomes" id="UP001141552">
    <property type="component" value="Unassembled WGS sequence"/>
</dbReference>
<dbReference type="Gene3D" id="1.10.10.60">
    <property type="entry name" value="Homeodomain-like"/>
    <property type="match status" value="1"/>
</dbReference>
<dbReference type="SUPFAM" id="SSF46689">
    <property type="entry name" value="Homeodomain-like"/>
    <property type="match status" value="1"/>
</dbReference>
<dbReference type="PROSITE" id="PS50090">
    <property type="entry name" value="MYB_LIKE"/>
    <property type="match status" value="1"/>
</dbReference>
<evidence type="ECO:0000259" key="4">
    <source>
        <dbReference type="PROSITE" id="PS51293"/>
    </source>
</evidence>
<keyword evidence="2" id="KW-0472">Membrane</keyword>
<dbReference type="AlphaFoldDB" id="A0A9Q0FNU3"/>
<dbReference type="GO" id="GO:0006355">
    <property type="term" value="P:regulation of DNA-templated transcription"/>
    <property type="evidence" value="ECO:0007669"/>
    <property type="project" value="UniProtKB-ARBA"/>
</dbReference>
<evidence type="ECO:0000313" key="5">
    <source>
        <dbReference type="EMBL" id="KAJ4834978.1"/>
    </source>
</evidence>
<evidence type="ECO:0000259" key="3">
    <source>
        <dbReference type="PROSITE" id="PS50090"/>
    </source>
</evidence>
<dbReference type="InterPro" id="IPR052245">
    <property type="entry name" value="Plant_Stress_Dev_TF"/>
</dbReference>
<dbReference type="CDD" id="cd00167">
    <property type="entry name" value="SANT"/>
    <property type="match status" value="1"/>
</dbReference>
<evidence type="ECO:0000256" key="2">
    <source>
        <dbReference type="SAM" id="Phobius"/>
    </source>
</evidence>
<comment type="caution">
    <text evidence="5">The sequence shown here is derived from an EMBL/GenBank/DDBJ whole genome shotgun (WGS) entry which is preliminary data.</text>
</comment>
<dbReference type="Pfam" id="PF00249">
    <property type="entry name" value="Myb_DNA-binding"/>
    <property type="match status" value="1"/>
</dbReference>
<feature type="domain" description="Myb-like" evidence="3">
    <location>
        <begin position="35"/>
        <end position="79"/>
    </location>
</feature>
<name>A0A9Q0FNU3_9ROSI</name>
<dbReference type="InterPro" id="IPR017884">
    <property type="entry name" value="SANT_dom"/>
</dbReference>
<dbReference type="GO" id="GO:0003677">
    <property type="term" value="F:DNA binding"/>
    <property type="evidence" value="ECO:0007669"/>
    <property type="project" value="UniProtKB-KW"/>
</dbReference>
<organism evidence="5 6">
    <name type="scientific">Turnera subulata</name>
    <dbReference type="NCBI Taxonomy" id="218843"/>
    <lineage>
        <taxon>Eukaryota</taxon>
        <taxon>Viridiplantae</taxon>
        <taxon>Streptophyta</taxon>
        <taxon>Embryophyta</taxon>
        <taxon>Tracheophyta</taxon>
        <taxon>Spermatophyta</taxon>
        <taxon>Magnoliopsida</taxon>
        <taxon>eudicotyledons</taxon>
        <taxon>Gunneridae</taxon>
        <taxon>Pentapetalae</taxon>
        <taxon>rosids</taxon>
        <taxon>fabids</taxon>
        <taxon>Malpighiales</taxon>
        <taxon>Passifloraceae</taxon>
        <taxon>Turnera</taxon>
    </lineage>
</organism>
<accession>A0A9Q0FNU3</accession>
<feature type="domain" description="SANT" evidence="4">
    <location>
        <begin position="30"/>
        <end position="83"/>
    </location>
</feature>
<keyword evidence="2" id="KW-0812">Transmembrane</keyword>
<dbReference type="GO" id="GO:0009723">
    <property type="term" value="P:response to ethylene"/>
    <property type="evidence" value="ECO:0007669"/>
    <property type="project" value="TreeGrafter"/>
</dbReference>
<evidence type="ECO:0008006" key="7">
    <source>
        <dbReference type="Google" id="ProtNLM"/>
    </source>
</evidence>
<protein>
    <recommendedName>
        <fullName evidence="7">Myb-like domain-containing protein</fullName>
    </recommendedName>
</protein>
<dbReference type="PANTHER" id="PTHR44191">
    <property type="entry name" value="TRANSCRIPTION FACTOR KUA1"/>
    <property type="match status" value="1"/>
</dbReference>
<sequence length="109" mass="12373">MGMTPSARSWNLCDLAALDPPIERAHEIRRHGDGWTQEEHSQFLIGMNRFGYGKWRAISQNHVPSKSPAQVAAYARRQILRAKILRLAKYALLPIFVAAILPLAFKFFA</sequence>
<keyword evidence="6" id="KW-1185">Reference proteome</keyword>
<gene>
    <name evidence="5" type="ORF">Tsubulata_038501</name>
</gene>
<keyword evidence="1" id="KW-0238">DNA-binding</keyword>
<dbReference type="EMBL" id="JAKUCV010004557">
    <property type="protein sequence ID" value="KAJ4834978.1"/>
    <property type="molecule type" value="Genomic_DNA"/>
</dbReference>
<dbReference type="OrthoDB" id="118550at2759"/>
<evidence type="ECO:0000256" key="1">
    <source>
        <dbReference type="ARBA" id="ARBA00023125"/>
    </source>
</evidence>
<keyword evidence="2" id="KW-1133">Transmembrane helix</keyword>
<dbReference type="GO" id="GO:0009739">
    <property type="term" value="P:response to gibberellin"/>
    <property type="evidence" value="ECO:0007669"/>
    <property type="project" value="TreeGrafter"/>
</dbReference>
<dbReference type="InterPro" id="IPR001005">
    <property type="entry name" value="SANT/Myb"/>
</dbReference>
<dbReference type="PROSITE" id="PS51293">
    <property type="entry name" value="SANT"/>
    <property type="match status" value="1"/>
</dbReference>
<proteinExistence type="predicted"/>
<evidence type="ECO:0000313" key="6">
    <source>
        <dbReference type="Proteomes" id="UP001141552"/>
    </source>
</evidence>
<feature type="transmembrane region" description="Helical" evidence="2">
    <location>
        <begin position="87"/>
        <end position="108"/>
    </location>
</feature>
<reference evidence="5" key="2">
    <citation type="journal article" date="2023" name="Plants (Basel)">
        <title>Annotation of the Turnera subulata (Passifloraceae) Draft Genome Reveals the S-Locus Evolved after the Divergence of Turneroideae from Passifloroideae in a Stepwise Manner.</title>
        <authorList>
            <person name="Henning P.M."/>
            <person name="Roalson E.H."/>
            <person name="Mir W."/>
            <person name="McCubbin A.G."/>
            <person name="Shore J.S."/>
        </authorList>
    </citation>
    <scope>NUCLEOTIDE SEQUENCE</scope>
    <source>
        <strain evidence="5">F60SS</strain>
    </source>
</reference>
<dbReference type="InterPro" id="IPR009057">
    <property type="entry name" value="Homeodomain-like_sf"/>
</dbReference>